<dbReference type="RefSeq" id="WP_011588761.1">
    <property type="nucleotide sequence ID" value="NC_008260.1"/>
</dbReference>
<proteinExistence type="predicted"/>
<keyword evidence="2" id="KW-1185">Reference proteome</keyword>
<organism evidence="1 2">
    <name type="scientific">Alcanivorax borkumensis (strain ATCC 700651 / DSM 11573 / NCIMB 13689 / SK2)</name>
    <dbReference type="NCBI Taxonomy" id="393595"/>
    <lineage>
        <taxon>Bacteria</taxon>
        <taxon>Pseudomonadati</taxon>
        <taxon>Pseudomonadota</taxon>
        <taxon>Gammaproteobacteria</taxon>
        <taxon>Oceanospirillales</taxon>
        <taxon>Alcanivoracaceae</taxon>
        <taxon>Alcanivorax</taxon>
    </lineage>
</organism>
<evidence type="ECO:0000313" key="2">
    <source>
        <dbReference type="Proteomes" id="UP000008871"/>
    </source>
</evidence>
<dbReference type="OrthoDB" id="6076469at2"/>
<evidence type="ECO:0000313" key="1">
    <source>
        <dbReference type="EMBL" id="CAL16928.1"/>
    </source>
</evidence>
<dbReference type="InterPro" id="IPR019639">
    <property type="entry name" value="DUF2505"/>
</dbReference>
<dbReference type="Pfam" id="PF10698">
    <property type="entry name" value="DUF2505"/>
    <property type="match status" value="1"/>
</dbReference>
<reference evidence="1 2" key="1">
    <citation type="journal article" date="2006" name="Nat. Biotechnol.">
        <title>Genome sequence of the ubiquitous hydrocarbon-degrading marine bacterium Alcanivorax borkumensis.</title>
        <authorList>
            <person name="Schneiker S."/>
            <person name="Martins dos Santos V.A.P."/>
            <person name="Bartels D."/>
            <person name="Bekel T."/>
            <person name="Brecht M."/>
            <person name="Buhrmester J."/>
            <person name="Chernikova T.N."/>
            <person name="Denaro R."/>
            <person name="Ferrer M."/>
            <person name="Gertler C."/>
            <person name="Goesmann A."/>
            <person name="Golyshina O.V."/>
            <person name="Kaminski F."/>
            <person name="Khachane A.N."/>
            <person name="Lang S."/>
            <person name="Linke B."/>
            <person name="McHardy A.C."/>
            <person name="Meyer F."/>
            <person name="Nechitaylo T."/>
            <person name="Puehler A."/>
            <person name="Regenhardt D."/>
            <person name="Rupp O."/>
            <person name="Sabirova J.S."/>
            <person name="Selbitschka W."/>
            <person name="Yakimov M.M."/>
            <person name="Timmis K.N."/>
            <person name="Vorhoelter F.-J."/>
            <person name="Weidner S."/>
            <person name="Kaiser O."/>
            <person name="Golyshin P.N."/>
        </authorList>
    </citation>
    <scope>NUCLEOTIDE SEQUENCE [LARGE SCALE GENOMIC DNA]</scope>
    <source>
        <strain evidence="2">ATCC 700651 / DSM 11573 / NCIMB 13689 / SK2</strain>
    </source>
</reference>
<name>Q0VPH0_ALCBS</name>
<evidence type="ECO:0008006" key="3">
    <source>
        <dbReference type="Google" id="ProtNLM"/>
    </source>
</evidence>
<dbReference type="AlphaFoldDB" id="Q0VPH0"/>
<sequence>MKVMVDRQYPISVNRLYEVLTSKAFYETRYEWSKVDNYRFGAFEDTSRGMLIQLIQPIAISTDKVPSMARRFLPESADLLTEFLWTPPPIAGRYQAQYRFELGNVPIKIGGVMVLTGDENEAIQHTEVEISSSVPLVGKKLVSLVAPKIDNALASDYRDTLRYVETFC</sequence>
<dbReference type="KEGG" id="abo:ABO_1480"/>
<dbReference type="EMBL" id="AM286690">
    <property type="protein sequence ID" value="CAL16928.1"/>
    <property type="molecule type" value="Genomic_DNA"/>
</dbReference>
<dbReference type="eggNOG" id="ENOG5033708">
    <property type="taxonomic scope" value="Bacteria"/>
</dbReference>
<dbReference type="Proteomes" id="UP000008871">
    <property type="component" value="Chromosome"/>
</dbReference>
<dbReference type="HOGENOM" id="CLU_104590_1_2_6"/>
<gene>
    <name evidence="1" type="ordered locus">ABO_1480</name>
</gene>
<accession>Q0VPH0</accession>
<protein>
    <recommendedName>
        <fullName evidence="3">DUF2505 domain-containing protein</fullName>
    </recommendedName>
</protein>